<dbReference type="EMBL" id="AEDD01000011">
    <property type="protein sequence ID" value="EFM09408.1"/>
    <property type="molecule type" value="Genomic_DNA"/>
</dbReference>
<reference evidence="1 2" key="1">
    <citation type="submission" date="2010-07" db="EMBL/GenBank/DDBJ databases">
        <title>The draft genome of Paenibacillus curdlanolyticus YK9.</title>
        <authorList>
            <consortium name="US DOE Joint Genome Institute (JGI-PGF)"/>
            <person name="Lucas S."/>
            <person name="Copeland A."/>
            <person name="Lapidus A."/>
            <person name="Cheng J.-F."/>
            <person name="Bruce D."/>
            <person name="Goodwin L."/>
            <person name="Pitluck S."/>
            <person name="Land M.L."/>
            <person name="Hauser L."/>
            <person name="Chang Y.-J."/>
            <person name="Jeffries C."/>
            <person name="Anderson I.J."/>
            <person name="Johnson E."/>
            <person name="Loganathan U."/>
            <person name="Mulhopadhyay B."/>
            <person name="Kyrpides N."/>
            <person name="Woyke T.J."/>
        </authorList>
    </citation>
    <scope>NUCLEOTIDE SEQUENCE [LARGE SCALE GENOMIC DNA]</scope>
    <source>
        <strain evidence="1 2">YK9</strain>
    </source>
</reference>
<protein>
    <submittedName>
        <fullName evidence="1">Uncharacterized protein</fullName>
    </submittedName>
</protein>
<dbReference type="STRING" id="717606.PaecuDRAFT_3945"/>
<sequence length="34" mass="3801">MAKKAEVSGDPVDAIFERNRILYVIVNSNDAYSD</sequence>
<accession>E0IE54</accession>
<proteinExistence type="predicted"/>
<dbReference type="Proteomes" id="UP000005387">
    <property type="component" value="Unassembled WGS sequence"/>
</dbReference>
<gene>
    <name evidence="1" type="ORF">PaecuDRAFT_3945</name>
</gene>
<dbReference type="AlphaFoldDB" id="E0IE54"/>
<keyword evidence="2" id="KW-1185">Reference proteome</keyword>
<name>E0IE54_9BACL</name>
<organism evidence="1 2">
    <name type="scientific">Paenibacillus curdlanolyticus YK9</name>
    <dbReference type="NCBI Taxonomy" id="717606"/>
    <lineage>
        <taxon>Bacteria</taxon>
        <taxon>Bacillati</taxon>
        <taxon>Bacillota</taxon>
        <taxon>Bacilli</taxon>
        <taxon>Bacillales</taxon>
        <taxon>Paenibacillaceae</taxon>
        <taxon>Paenibacillus</taxon>
    </lineage>
</organism>
<evidence type="ECO:0000313" key="2">
    <source>
        <dbReference type="Proteomes" id="UP000005387"/>
    </source>
</evidence>
<evidence type="ECO:0000313" key="1">
    <source>
        <dbReference type="EMBL" id="EFM09408.1"/>
    </source>
</evidence>